<evidence type="ECO:0000313" key="2">
    <source>
        <dbReference type="Proteomes" id="UP000324222"/>
    </source>
</evidence>
<proteinExistence type="predicted"/>
<comment type="caution">
    <text evidence="1">The sequence shown here is derived from an EMBL/GenBank/DDBJ whole genome shotgun (WGS) entry which is preliminary data.</text>
</comment>
<evidence type="ECO:0000313" key="1">
    <source>
        <dbReference type="EMBL" id="MPC72730.1"/>
    </source>
</evidence>
<gene>
    <name evidence="1" type="ORF">E2C01_067043</name>
</gene>
<dbReference type="EMBL" id="VSRR010035291">
    <property type="protein sequence ID" value="MPC72730.1"/>
    <property type="molecule type" value="Genomic_DNA"/>
</dbReference>
<reference evidence="1 2" key="1">
    <citation type="submission" date="2019-05" db="EMBL/GenBank/DDBJ databases">
        <title>Another draft genome of Portunus trituberculatus and its Hox gene families provides insights of decapod evolution.</title>
        <authorList>
            <person name="Jeong J.-H."/>
            <person name="Song I."/>
            <person name="Kim S."/>
            <person name="Choi T."/>
            <person name="Kim D."/>
            <person name="Ryu S."/>
            <person name="Kim W."/>
        </authorList>
    </citation>
    <scope>NUCLEOTIDE SEQUENCE [LARGE SCALE GENOMIC DNA]</scope>
    <source>
        <tissue evidence="1">Muscle</tissue>
    </source>
</reference>
<protein>
    <submittedName>
        <fullName evidence="1">Uncharacterized protein</fullName>
    </submittedName>
</protein>
<accession>A0A5B7HJT5</accession>
<dbReference type="Proteomes" id="UP000324222">
    <property type="component" value="Unassembled WGS sequence"/>
</dbReference>
<keyword evidence="2" id="KW-1185">Reference proteome</keyword>
<name>A0A5B7HJT5_PORTR</name>
<organism evidence="1 2">
    <name type="scientific">Portunus trituberculatus</name>
    <name type="common">Swimming crab</name>
    <name type="synonym">Neptunus trituberculatus</name>
    <dbReference type="NCBI Taxonomy" id="210409"/>
    <lineage>
        <taxon>Eukaryota</taxon>
        <taxon>Metazoa</taxon>
        <taxon>Ecdysozoa</taxon>
        <taxon>Arthropoda</taxon>
        <taxon>Crustacea</taxon>
        <taxon>Multicrustacea</taxon>
        <taxon>Malacostraca</taxon>
        <taxon>Eumalacostraca</taxon>
        <taxon>Eucarida</taxon>
        <taxon>Decapoda</taxon>
        <taxon>Pleocyemata</taxon>
        <taxon>Brachyura</taxon>
        <taxon>Eubrachyura</taxon>
        <taxon>Portunoidea</taxon>
        <taxon>Portunidae</taxon>
        <taxon>Portuninae</taxon>
        <taxon>Portunus</taxon>
    </lineage>
</organism>
<dbReference type="AlphaFoldDB" id="A0A5B7HJT5"/>
<sequence>MSEPDPFATCHAGASRESCTAFSRRKYLRFRANLRYQNIPATMHPTYSVPHTSGCVPHKSVVRASASGAGGGVAYFLVSTTYALRASAASHVYTHTYVHATCF</sequence>